<evidence type="ECO:0000313" key="2">
    <source>
        <dbReference type="EMBL" id="KAH7037195.1"/>
    </source>
</evidence>
<feature type="compositionally biased region" description="Polar residues" evidence="1">
    <location>
        <begin position="28"/>
        <end position="38"/>
    </location>
</feature>
<dbReference type="GeneID" id="70182182"/>
<accession>A0A9P9BRT6</accession>
<name>A0A9P9BRT6_9PEZI</name>
<organism evidence="2 3">
    <name type="scientific">Microdochium trichocladiopsis</name>
    <dbReference type="NCBI Taxonomy" id="1682393"/>
    <lineage>
        <taxon>Eukaryota</taxon>
        <taxon>Fungi</taxon>
        <taxon>Dikarya</taxon>
        <taxon>Ascomycota</taxon>
        <taxon>Pezizomycotina</taxon>
        <taxon>Sordariomycetes</taxon>
        <taxon>Xylariomycetidae</taxon>
        <taxon>Xylariales</taxon>
        <taxon>Microdochiaceae</taxon>
        <taxon>Microdochium</taxon>
    </lineage>
</organism>
<dbReference type="RefSeq" id="XP_046016316.1">
    <property type="nucleotide sequence ID" value="XM_046152636.1"/>
</dbReference>
<sequence length="103" mass="11511">MCRATAGARQTSILRVALPSCSSWLRSSHTGPRFSTQAHVEHPSPRSPLRCAQSGRCPPNRSWPEHQGVLACSWSWQVWSRHSRDPAANQTALLALPRSSWRL</sequence>
<dbReference type="AlphaFoldDB" id="A0A9P9BRT6"/>
<dbReference type="EMBL" id="JAGTJQ010000002">
    <property type="protein sequence ID" value="KAH7037195.1"/>
    <property type="molecule type" value="Genomic_DNA"/>
</dbReference>
<comment type="caution">
    <text evidence="2">The sequence shown here is derived from an EMBL/GenBank/DDBJ whole genome shotgun (WGS) entry which is preliminary data.</text>
</comment>
<proteinExistence type="predicted"/>
<reference evidence="2" key="1">
    <citation type="journal article" date="2021" name="Nat. Commun.">
        <title>Genetic determinants of endophytism in the Arabidopsis root mycobiome.</title>
        <authorList>
            <person name="Mesny F."/>
            <person name="Miyauchi S."/>
            <person name="Thiergart T."/>
            <person name="Pickel B."/>
            <person name="Atanasova L."/>
            <person name="Karlsson M."/>
            <person name="Huettel B."/>
            <person name="Barry K.W."/>
            <person name="Haridas S."/>
            <person name="Chen C."/>
            <person name="Bauer D."/>
            <person name="Andreopoulos W."/>
            <person name="Pangilinan J."/>
            <person name="LaButti K."/>
            <person name="Riley R."/>
            <person name="Lipzen A."/>
            <person name="Clum A."/>
            <person name="Drula E."/>
            <person name="Henrissat B."/>
            <person name="Kohler A."/>
            <person name="Grigoriev I.V."/>
            <person name="Martin F.M."/>
            <person name="Hacquard S."/>
        </authorList>
    </citation>
    <scope>NUCLEOTIDE SEQUENCE</scope>
    <source>
        <strain evidence="2">MPI-CAGE-CH-0230</strain>
    </source>
</reference>
<feature type="region of interest" description="Disordered" evidence="1">
    <location>
        <begin position="28"/>
        <end position="53"/>
    </location>
</feature>
<gene>
    <name evidence="2" type="ORF">B0I36DRAFT_313506</name>
</gene>
<evidence type="ECO:0000256" key="1">
    <source>
        <dbReference type="SAM" id="MobiDB-lite"/>
    </source>
</evidence>
<keyword evidence="3" id="KW-1185">Reference proteome</keyword>
<dbReference type="Proteomes" id="UP000756346">
    <property type="component" value="Unassembled WGS sequence"/>
</dbReference>
<evidence type="ECO:0000313" key="3">
    <source>
        <dbReference type="Proteomes" id="UP000756346"/>
    </source>
</evidence>
<protein>
    <submittedName>
        <fullName evidence="2">Uncharacterized protein</fullName>
    </submittedName>
</protein>